<accession>A0A7I8XC84</accession>
<evidence type="ECO:0000313" key="5">
    <source>
        <dbReference type="Proteomes" id="UP000659654"/>
    </source>
</evidence>
<dbReference type="OrthoDB" id="47007at2759"/>
<dbReference type="AlphaFoldDB" id="A0A7I8XC84"/>
<comment type="similarity">
    <text evidence="2">Belongs to the short-chain dehydrogenases/reductases (SDR) family.</text>
</comment>
<keyword evidence="5" id="KW-1185">Reference proteome</keyword>
<dbReference type="PRINTS" id="PR00080">
    <property type="entry name" value="SDRFAMILY"/>
</dbReference>
<dbReference type="PANTHER" id="PTHR43975:SF2">
    <property type="entry name" value="EG:BACR7A4.14 PROTEIN-RELATED"/>
    <property type="match status" value="1"/>
</dbReference>
<dbReference type="EMBL" id="CAJFDI010000001">
    <property type="protein sequence ID" value="CAD5208930.1"/>
    <property type="molecule type" value="Genomic_DNA"/>
</dbReference>
<dbReference type="PANTHER" id="PTHR43975">
    <property type="entry name" value="ZGC:101858"/>
    <property type="match status" value="1"/>
</dbReference>
<name>A0A7I8XC84_BURXY</name>
<dbReference type="SUPFAM" id="SSF51735">
    <property type="entry name" value="NAD(P)-binding Rossmann-fold domains"/>
    <property type="match status" value="1"/>
</dbReference>
<dbReference type="Pfam" id="PF00106">
    <property type="entry name" value="adh_short"/>
    <property type="match status" value="1"/>
</dbReference>
<feature type="domain" description="Ketoreductase" evidence="3">
    <location>
        <begin position="6"/>
        <end position="190"/>
    </location>
</feature>
<protein>
    <submittedName>
        <fullName evidence="4">(pine wood nematode) hypothetical protein</fullName>
    </submittedName>
</protein>
<dbReference type="InterPro" id="IPR036291">
    <property type="entry name" value="NAD(P)-bd_dom_sf"/>
</dbReference>
<keyword evidence="1" id="KW-0560">Oxidoreductase</keyword>
<dbReference type="InterPro" id="IPR020904">
    <property type="entry name" value="Sc_DH/Rdtase_CS"/>
</dbReference>
<dbReference type="EMBL" id="CAJFCV020000001">
    <property type="protein sequence ID" value="CAG9083420.1"/>
    <property type="molecule type" value="Genomic_DNA"/>
</dbReference>
<evidence type="ECO:0000313" key="4">
    <source>
        <dbReference type="EMBL" id="CAD5208930.1"/>
    </source>
</evidence>
<organism evidence="4 5">
    <name type="scientific">Bursaphelenchus xylophilus</name>
    <name type="common">Pinewood nematode worm</name>
    <name type="synonym">Aphelenchoides xylophilus</name>
    <dbReference type="NCBI Taxonomy" id="6326"/>
    <lineage>
        <taxon>Eukaryota</taxon>
        <taxon>Metazoa</taxon>
        <taxon>Ecdysozoa</taxon>
        <taxon>Nematoda</taxon>
        <taxon>Chromadorea</taxon>
        <taxon>Rhabditida</taxon>
        <taxon>Tylenchina</taxon>
        <taxon>Tylenchomorpha</taxon>
        <taxon>Aphelenchoidea</taxon>
        <taxon>Aphelenchoididae</taxon>
        <taxon>Bursaphelenchus</taxon>
    </lineage>
</organism>
<gene>
    <name evidence="4" type="ORF">BXYJ_LOCUS1166</name>
</gene>
<dbReference type="PRINTS" id="PR00081">
    <property type="entry name" value="GDHRDH"/>
</dbReference>
<dbReference type="PROSITE" id="PS00061">
    <property type="entry name" value="ADH_SHORT"/>
    <property type="match status" value="1"/>
</dbReference>
<dbReference type="GO" id="GO:0016491">
    <property type="term" value="F:oxidoreductase activity"/>
    <property type="evidence" value="ECO:0007669"/>
    <property type="project" value="UniProtKB-KW"/>
</dbReference>
<dbReference type="Proteomes" id="UP000582659">
    <property type="component" value="Unassembled WGS sequence"/>
</dbReference>
<dbReference type="FunFam" id="3.40.50.720:FF:000084">
    <property type="entry name" value="Short-chain dehydrogenase reductase"/>
    <property type="match status" value="1"/>
</dbReference>
<sequence>MPSEVPVVLISGASSGIGRSTALELAKLKWRLSLSGRNEEAMAAVVKECKKTGATDVTTTVGDLRDDEVAKDFVDHTLQTFGRIDSLVNAAGILVNGTVEDSSLTDYDKQFDVNVRSIIALTKYALPHIIKTKGTIVNVSSVAGTNAFPGVTYYCMSKAALDQFTKCLALEMAPHGVRVNSVNPGVIVSNIHRRAGLDDAQYKAFLEKSKTTHALGRVGEAEEVAKAIKFLVTNE</sequence>
<proteinExistence type="inferred from homology"/>
<evidence type="ECO:0000259" key="3">
    <source>
        <dbReference type="SMART" id="SM00822"/>
    </source>
</evidence>
<dbReference type="Gene3D" id="3.40.50.720">
    <property type="entry name" value="NAD(P)-binding Rossmann-like Domain"/>
    <property type="match status" value="1"/>
</dbReference>
<dbReference type="GO" id="GO:0006629">
    <property type="term" value="P:lipid metabolic process"/>
    <property type="evidence" value="ECO:0007669"/>
    <property type="project" value="UniProtKB-ARBA"/>
</dbReference>
<evidence type="ECO:0000256" key="1">
    <source>
        <dbReference type="ARBA" id="ARBA00023002"/>
    </source>
</evidence>
<dbReference type="SMART" id="SM00822">
    <property type="entry name" value="PKS_KR"/>
    <property type="match status" value="1"/>
</dbReference>
<dbReference type="InterPro" id="IPR057326">
    <property type="entry name" value="KR_dom"/>
</dbReference>
<dbReference type="InterPro" id="IPR002347">
    <property type="entry name" value="SDR_fam"/>
</dbReference>
<dbReference type="SMR" id="A0A7I8XC84"/>
<reference evidence="4" key="1">
    <citation type="submission" date="2020-09" db="EMBL/GenBank/DDBJ databases">
        <authorList>
            <person name="Kikuchi T."/>
        </authorList>
    </citation>
    <scope>NUCLEOTIDE SEQUENCE</scope>
    <source>
        <strain evidence="4">Ka4C1</strain>
    </source>
</reference>
<comment type="caution">
    <text evidence="4">The sequence shown here is derived from an EMBL/GenBank/DDBJ whole genome shotgun (WGS) entry which is preliminary data.</text>
</comment>
<dbReference type="Proteomes" id="UP000659654">
    <property type="component" value="Unassembled WGS sequence"/>
</dbReference>
<evidence type="ECO:0000256" key="2">
    <source>
        <dbReference type="RuleBase" id="RU000363"/>
    </source>
</evidence>